<comment type="subcellular location">
    <subcellularLocation>
        <location evidence="1">Cell membrane</location>
    </subcellularLocation>
</comment>
<proteinExistence type="predicted"/>
<evidence type="ECO:0000256" key="4">
    <source>
        <dbReference type="ARBA" id="ARBA00022729"/>
    </source>
</evidence>
<evidence type="ECO:0000313" key="7">
    <source>
        <dbReference type="EMBL" id="KAK8734527.1"/>
    </source>
</evidence>
<name>A0AAW0WSC2_CHEQU</name>
<dbReference type="PANTHER" id="PTHR24369:SF204">
    <property type="entry name" value="PROTEIN PHOSPHATASE 1 REGULATORY SUBUNIT 29-RELATED"/>
    <property type="match status" value="1"/>
</dbReference>
<keyword evidence="4" id="KW-0732">Signal</keyword>
<dbReference type="Pfam" id="PF13855">
    <property type="entry name" value="LRR_8"/>
    <property type="match status" value="8"/>
</dbReference>
<dbReference type="GO" id="GO:0048468">
    <property type="term" value="P:cell development"/>
    <property type="evidence" value="ECO:0007669"/>
    <property type="project" value="UniProtKB-ARBA"/>
</dbReference>
<organism evidence="7 8">
    <name type="scientific">Cherax quadricarinatus</name>
    <name type="common">Australian red claw crayfish</name>
    <dbReference type="NCBI Taxonomy" id="27406"/>
    <lineage>
        <taxon>Eukaryota</taxon>
        <taxon>Metazoa</taxon>
        <taxon>Ecdysozoa</taxon>
        <taxon>Arthropoda</taxon>
        <taxon>Crustacea</taxon>
        <taxon>Multicrustacea</taxon>
        <taxon>Malacostraca</taxon>
        <taxon>Eumalacostraca</taxon>
        <taxon>Eucarida</taxon>
        <taxon>Decapoda</taxon>
        <taxon>Pleocyemata</taxon>
        <taxon>Astacidea</taxon>
        <taxon>Parastacoidea</taxon>
        <taxon>Parastacidae</taxon>
        <taxon>Cherax</taxon>
    </lineage>
</organism>
<dbReference type="PRINTS" id="PR00019">
    <property type="entry name" value="LEURICHRPT"/>
</dbReference>
<dbReference type="FunFam" id="3.80.10.10:FF:001167">
    <property type="entry name" value="Chaoptin"/>
    <property type="match status" value="1"/>
</dbReference>
<sequence>MWFIKVGYTLLVVTFLAMTWAYLAGAAQVVHNTNINIYPINEHVTHYRPHLSDPRQPHRYHIPDDFPPCNFNAQCKCSSSGSNLGLVFCDKVELGRVPEELNNTKIHTITLRSNNLRYLDELAFYSTDMWRLEVRHNALLDVPEKAFFGVERSLSELDLQYNDLIRLPRDALRRLRKLKTLDLTGNYISDLTVEDFEGYETSLQTLVLAENSLTTLPGAIFKTLENLRTINLRGNNIMTINTRAFHGSTSQLAHINLGNNLLPAIPFEAMAEVRNLQTLNLERNRISHTFEVLFTGSLFLDTLVLDFNQIETLPPYSFQNFGTVNRTSLRGNPLTHISDDAFKDAKIKELYLHDSDLWSISDNAFRGLESTLQMLDLSYNNLSFIPPQAFDRLDTLRSLSLSNNKISLDPAEAFNGFRYTLQYLNLLGDNMGPIPMDKLKEMRNVRTLGLSTLPDKSLSKEDFKGFGPAVEKLYLMKNGITGISSNAFEHVPGVKILDLSNNRIVSFDNDAFGNIGGGLEELRFSSGLLMSQLPSQPMQALVNLRELDLSNNALTKVSGECFRTMRQLRNLNIQDNKIDSLSRNHFEGQFHPYLESIQLSFNSIKKIKPQTFHDYRNLKYLYLDDNQINIIQNSGFSNLESLEHLDLEGNNIKLLEYEAFQNLPKLRYLDLSFNEMDNLNLDAFEQVGTLSTLTIDASHNCIPNLKTNGSKWNSYSSIKMIDFSHNNISWISGDYFESVRSSIVHLWFHHNNLRNISASVFSNFTQLQLLDFAHNHIKEIDHEAFRDTRRLQYINLRQNNLVDLPSTLFENHHRLRHFEVSFNELRSIPDGLFKSAPLEIFRARNNRFTKFPDTSLQRCADNIRVIDIAYNEISSLTDSMLGRFDNLVFLDVSHNHIKSLESQAFRGTWHLTVLDVSHNPVKDMQGYIFDGLQESLMNLSVANTSISAVPDFDLPRLMHLNISHNILTFLPSVTMANLSSIRVLDISYNELPVPANNAWQMLPRLRELYMPRNPIRTLTNDSFIGLERLEVLDIRDFPLQVFEAGCFVSLTSLRRLYMTTHPNMPKFNLAQALHNVPSLQELNLEVDGTLNKELLKYELPYRLTNITLMGPRMRQISPTALQELRARELQLTFYQTRMEEVPSDVFRNLGRVKFVAVSAVNNTMKKLGEPSSTGYPGEPHSVFLTDLRMHNNKWNCDCGIGWIEGWLKKWRQSVCVDKGRLEEYLHCQDTVHRLRQTPCSNKKDKSIMEALKTDLECGSTGAASYVTPSSFLSLLLASHFVLRTP</sequence>
<gene>
    <name evidence="7" type="ORF">OTU49_005861</name>
</gene>
<dbReference type="SMART" id="SM00369">
    <property type="entry name" value="LRR_TYP"/>
    <property type="match status" value="26"/>
</dbReference>
<keyword evidence="5" id="KW-0677">Repeat</keyword>
<dbReference type="InterPro" id="IPR001611">
    <property type="entry name" value="Leu-rich_rpt"/>
</dbReference>
<protein>
    <recommendedName>
        <fullName evidence="9">Chaoptin</fullName>
    </recommendedName>
</protein>
<evidence type="ECO:0008006" key="9">
    <source>
        <dbReference type="Google" id="ProtNLM"/>
    </source>
</evidence>
<dbReference type="SUPFAM" id="SSF52047">
    <property type="entry name" value="RNI-like"/>
    <property type="match status" value="1"/>
</dbReference>
<evidence type="ECO:0000256" key="1">
    <source>
        <dbReference type="ARBA" id="ARBA00004236"/>
    </source>
</evidence>
<dbReference type="InterPro" id="IPR026906">
    <property type="entry name" value="LRR_5"/>
</dbReference>
<dbReference type="InterPro" id="IPR003591">
    <property type="entry name" value="Leu-rich_rpt_typical-subtyp"/>
</dbReference>
<evidence type="ECO:0000256" key="5">
    <source>
        <dbReference type="ARBA" id="ARBA00022737"/>
    </source>
</evidence>
<dbReference type="PANTHER" id="PTHR24369">
    <property type="entry name" value="ANTIGEN BSP, PUTATIVE-RELATED"/>
    <property type="match status" value="1"/>
</dbReference>
<dbReference type="Pfam" id="PF13306">
    <property type="entry name" value="LRR_5"/>
    <property type="match status" value="1"/>
</dbReference>
<dbReference type="SUPFAM" id="SSF52058">
    <property type="entry name" value="L domain-like"/>
    <property type="match status" value="3"/>
</dbReference>
<dbReference type="Gene3D" id="3.80.10.10">
    <property type="entry name" value="Ribonuclease Inhibitor"/>
    <property type="match status" value="7"/>
</dbReference>
<keyword evidence="2" id="KW-1003">Cell membrane</keyword>
<dbReference type="InterPro" id="IPR050541">
    <property type="entry name" value="LRR_TM_domain-containing"/>
</dbReference>
<dbReference type="GO" id="GO:0005886">
    <property type="term" value="C:plasma membrane"/>
    <property type="evidence" value="ECO:0007669"/>
    <property type="project" value="UniProtKB-SubCell"/>
</dbReference>
<comment type="caution">
    <text evidence="7">The sequence shown here is derived from an EMBL/GenBank/DDBJ whole genome shotgun (WGS) entry which is preliminary data.</text>
</comment>
<evidence type="ECO:0000256" key="6">
    <source>
        <dbReference type="ARBA" id="ARBA00023136"/>
    </source>
</evidence>
<dbReference type="Proteomes" id="UP001445076">
    <property type="component" value="Unassembled WGS sequence"/>
</dbReference>
<evidence type="ECO:0000256" key="2">
    <source>
        <dbReference type="ARBA" id="ARBA00022475"/>
    </source>
</evidence>
<keyword evidence="3" id="KW-0433">Leucine-rich repeat</keyword>
<accession>A0AAW0WSC2</accession>
<dbReference type="EMBL" id="JARKIK010000050">
    <property type="protein sequence ID" value="KAK8734527.1"/>
    <property type="molecule type" value="Genomic_DNA"/>
</dbReference>
<keyword evidence="6" id="KW-0472">Membrane</keyword>
<evidence type="ECO:0000313" key="8">
    <source>
        <dbReference type="Proteomes" id="UP001445076"/>
    </source>
</evidence>
<evidence type="ECO:0000256" key="3">
    <source>
        <dbReference type="ARBA" id="ARBA00022614"/>
    </source>
</evidence>
<dbReference type="SMART" id="SM00365">
    <property type="entry name" value="LRR_SD22"/>
    <property type="match status" value="13"/>
</dbReference>
<dbReference type="SMART" id="SM00364">
    <property type="entry name" value="LRR_BAC"/>
    <property type="match status" value="8"/>
</dbReference>
<dbReference type="PROSITE" id="PS51450">
    <property type="entry name" value="LRR"/>
    <property type="match status" value="8"/>
</dbReference>
<reference evidence="7 8" key="1">
    <citation type="journal article" date="2024" name="BMC Genomics">
        <title>Genome assembly of redclaw crayfish (Cherax quadricarinatus) provides insights into its immune adaptation and hypoxia tolerance.</title>
        <authorList>
            <person name="Liu Z."/>
            <person name="Zheng J."/>
            <person name="Li H."/>
            <person name="Fang K."/>
            <person name="Wang S."/>
            <person name="He J."/>
            <person name="Zhou D."/>
            <person name="Weng S."/>
            <person name="Chi M."/>
            <person name="Gu Z."/>
            <person name="He J."/>
            <person name="Li F."/>
            <person name="Wang M."/>
        </authorList>
    </citation>
    <scope>NUCLEOTIDE SEQUENCE [LARGE SCALE GENOMIC DNA]</scope>
    <source>
        <strain evidence="7">ZL_2023a</strain>
    </source>
</reference>
<dbReference type="InterPro" id="IPR032675">
    <property type="entry name" value="LRR_dom_sf"/>
</dbReference>
<keyword evidence="8" id="KW-1185">Reference proteome</keyword>